<feature type="domain" description="Carboxymuconolactone decarboxylase-like" evidence="1">
    <location>
        <begin position="43"/>
        <end position="119"/>
    </location>
</feature>
<evidence type="ECO:0000313" key="3">
    <source>
        <dbReference type="Proteomes" id="UP000317421"/>
    </source>
</evidence>
<dbReference type="EMBL" id="SJPR01000012">
    <property type="protein sequence ID" value="TWT92124.1"/>
    <property type="molecule type" value="Genomic_DNA"/>
</dbReference>
<dbReference type="OrthoDB" id="9801997at2"/>
<sequence length="181" mass="19045">MPRIQPIDRTLAPPATAELLDGVQKKMGVVPNLIATMAQSRAVASAYLGFSQALASGSLSAQLRERIALAVGEANGCDYCVSAHTALAKQAGLTEQETCDARRAEATDEKEAAALQFAQQIVTDRGVVTDGNVERVRQVGYTDGEIAEIVAAVALNLFTNYFNHVAGTEVDFPAAPKLAVA</sequence>
<gene>
    <name evidence="2" type="primary">ahpD_2</name>
    <name evidence="2" type="ORF">Pla108_41340</name>
</gene>
<dbReference type="NCBIfam" id="TIGR00778">
    <property type="entry name" value="ahpD_dom"/>
    <property type="match status" value="1"/>
</dbReference>
<proteinExistence type="predicted"/>
<dbReference type="RefSeq" id="WP_146446806.1">
    <property type="nucleotide sequence ID" value="NZ_SJPR01000012.1"/>
</dbReference>
<protein>
    <submittedName>
        <fullName evidence="2">Alkyl hydroperoxide reductase AhpD</fullName>
        <ecNumber evidence="2">1.11.1.15</ecNumber>
    </submittedName>
</protein>
<keyword evidence="2" id="KW-0560">Oxidoreductase</keyword>
<dbReference type="Pfam" id="PF02627">
    <property type="entry name" value="CMD"/>
    <property type="match status" value="1"/>
</dbReference>
<keyword evidence="3" id="KW-1185">Reference proteome</keyword>
<dbReference type="InterPro" id="IPR004675">
    <property type="entry name" value="AhpD_core"/>
</dbReference>
<evidence type="ECO:0000259" key="1">
    <source>
        <dbReference type="Pfam" id="PF02627"/>
    </source>
</evidence>
<dbReference type="EC" id="1.11.1.15" evidence="2"/>
<dbReference type="GO" id="GO:0051920">
    <property type="term" value="F:peroxiredoxin activity"/>
    <property type="evidence" value="ECO:0007669"/>
    <property type="project" value="InterPro"/>
</dbReference>
<dbReference type="AlphaFoldDB" id="A0A5C5ZWY6"/>
<dbReference type="PANTHER" id="PTHR35446">
    <property type="entry name" value="SI:CH211-175M2.5"/>
    <property type="match status" value="1"/>
</dbReference>
<accession>A0A5C5ZWY6</accession>
<comment type="caution">
    <text evidence="2">The sequence shown here is derived from an EMBL/GenBank/DDBJ whole genome shotgun (WGS) entry which is preliminary data.</text>
</comment>
<reference evidence="2 3" key="1">
    <citation type="submission" date="2019-02" db="EMBL/GenBank/DDBJ databases">
        <title>Deep-cultivation of Planctomycetes and their phenomic and genomic characterization uncovers novel biology.</title>
        <authorList>
            <person name="Wiegand S."/>
            <person name="Jogler M."/>
            <person name="Boedeker C."/>
            <person name="Pinto D."/>
            <person name="Vollmers J."/>
            <person name="Rivas-Marin E."/>
            <person name="Kohn T."/>
            <person name="Peeters S.H."/>
            <person name="Heuer A."/>
            <person name="Rast P."/>
            <person name="Oberbeckmann S."/>
            <person name="Bunk B."/>
            <person name="Jeske O."/>
            <person name="Meyerdierks A."/>
            <person name="Storesund J.E."/>
            <person name="Kallscheuer N."/>
            <person name="Luecker S."/>
            <person name="Lage O.M."/>
            <person name="Pohl T."/>
            <person name="Merkel B.J."/>
            <person name="Hornburger P."/>
            <person name="Mueller R.-W."/>
            <person name="Bruemmer F."/>
            <person name="Labrenz M."/>
            <person name="Spormann A.M."/>
            <person name="Op Den Camp H."/>
            <person name="Overmann J."/>
            <person name="Amann R."/>
            <person name="Jetten M.S.M."/>
            <person name="Mascher T."/>
            <person name="Medema M.H."/>
            <person name="Devos D.P."/>
            <person name="Kaster A.-K."/>
            <person name="Ovreas L."/>
            <person name="Rohde M."/>
            <person name="Galperin M.Y."/>
            <person name="Jogler C."/>
        </authorList>
    </citation>
    <scope>NUCLEOTIDE SEQUENCE [LARGE SCALE GENOMIC DNA]</scope>
    <source>
        <strain evidence="2 3">Pla108</strain>
    </source>
</reference>
<dbReference type="SUPFAM" id="SSF69118">
    <property type="entry name" value="AhpD-like"/>
    <property type="match status" value="1"/>
</dbReference>
<dbReference type="PANTHER" id="PTHR35446:SF3">
    <property type="entry name" value="CMD DOMAIN-CONTAINING PROTEIN"/>
    <property type="match status" value="1"/>
</dbReference>
<dbReference type="InterPro" id="IPR003779">
    <property type="entry name" value="CMD-like"/>
</dbReference>
<dbReference type="InterPro" id="IPR029032">
    <property type="entry name" value="AhpD-like"/>
</dbReference>
<evidence type="ECO:0000313" key="2">
    <source>
        <dbReference type="EMBL" id="TWT92124.1"/>
    </source>
</evidence>
<keyword evidence="2" id="KW-0575">Peroxidase</keyword>
<organism evidence="2 3">
    <name type="scientific">Botrimarina colliarenosi</name>
    <dbReference type="NCBI Taxonomy" id="2528001"/>
    <lineage>
        <taxon>Bacteria</taxon>
        <taxon>Pseudomonadati</taxon>
        <taxon>Planctomycetota</taxon>
        <taxon>Planctomycetia</taxon>
        <taxon>Pirellulales</taxon>
        <taxon>Lacipirellulaceae</taxon>
        <taxon>Botrimarina</taxon>
    </lineage>
</organism>
<dbReference type="Gene3D" id="1.20.1290.10">
    <property type="entry name" value="AhpD-like"/>
    <property type="match status" value="1"/>
</dbReference>
<dbReference type="Proteomes" id="UP000317421">
    <property type="component" value="Unassembled WGS sequence"/>
</dbReference>
<name>A0A5C5ZWY6_9BACT</name>